<evidence type="ECO:0000313" key="2">
    <source>
        <dbReference type="Proteomes" id="UP000006753"/>
    </source>
</evidence>
<name>K1XAS4_MARBU</name>
<dbReference type="OrthoDB" id="771136at2759"/>
<dbReference type="Proteomes" id="UP000006753">
    <property type="component" value="Unassembled WGS sequence"/>
</dbReference>
<organism evidence="1 2">
    <name type="scientific">Marssonina brunnea f. sp. multigermtubi (strain MB_m1)</name>
    <name type="common">Marssonina leaf spot fungus</name>
    <dbReference type="NCBI Taxonomy" id="1072389"/>
    <lineage>
        <taxon>Eukaryota</taxon>
        <taxon>Fungi</taxon>
        <taxon>Dikarya</taxon>
        <taxon>Ascomycota</taxon>
        <taxon>Pezizomycotina</taxon>
        <taxon>Leotiomycetes</taxon>
        <taxon>Helotiales</taxon>
        <taxon>Drepanopezizaceae</taxon>
        <taxon>Drepanopeziza</taxon>
    </lineage>
</organism>
<dbReference type="InParanoid" id="K1XAS4"/>
<dbReference type="HOGENOM" id="CLU_1627434_0_0_1"/>
<sequence>MAAMLQRTYEGVDHGDGSSLTASTTTSMEQVFAHLVSLARYPNKSQTRLHEGVRHKRGNCVTGRYGTWPGGQFTDEGGVAYNGSRDFIPLDLNMDYTFDSIAAGESIIISVPLRNNGAAPALIWRTCARSYCTQAATWSTRGRALLHRRFRRFRRDPQLYLPR</sequence>
<evidence type="ECO:0000313" key="1">
    <source>
        <dbReference type="EMBL" id="EKD17828.1"/>
    </source>
</evidence>
<reference evidence="1 2" key="1">
    <citation type="journal article" date="2012" name="BMC Genomics">
        <title>Sequencing the genome of Marssonina brunnea reveals fungus-poplar co-evolution.</title>
        <authorList>
            <person name="Zhu S."/>
            <person name="Cao Y.-Z."/>
            <person name="Jiang C."/>
            <person name="Tan B.-Y."/>
            <person name="Wang Z."/>
            <person name="Feng S."/>
            <person name="Zhang L."/>
            <person name="Su X.-H."/>
            <person name="Brejova B."/>
            <person name="Vinar T."/>
            <person name="Xu M."/>
            <person name="Wang M.-X."/>
            <person name="Zhang S.-G."/>
            <person name="Huang M.-R."/>
            <person name="Wu R."/>
            <person name="Zhou Y."/>
        </authorList>
    </citation>
    <scope>NUCLEOTIDE SEQUENCE [LARGE SCALE GENOMIC DNA]</scope>
    <source>
        <strain evidence="1 2">MB_m1</strain>
    </source>
</reference>
<dbReference type="EMBL" id="JH921435">
    <property type="protein sequence ID" value="EKD17828.1"/>
    <property type="molecule type" value="Genomic_DNA"/>
</dbReference>
<dbReference type="AlphaFoldDB" id="K1XAS4"/>
<keyword evidence="2" id="KW-1185">Reference proteome</keyword>
<proteinExistence type="predicted"/>
<protein>
    <submittedName>
        <fullName evidence="1">Uncharacterized protein</fullName>
    </submittedName>
</protein>
<dbReference type="KEGG" id="mbe:MBM_04197"/>
<gene>
    <name evidence="1" type="ORF">MBM_04197</name>
</gene>
<accession>K1XAS4</accession>